<evidence type="ECO:0000259" key="4">
    <source>
        <dbReference type="SMART" id="SM00829"/>
    </source>
</evidence>
<dbReference type="GO" id="GO:0046872">
    <property type="term" value="F:metal ion binding"/>
    <property type="evidence" value="ECO:0007669"/>
    <property type="project" value="UniProtKB-KW"/>
</dbReference>
<keyword evidence="1" id="KW-0479">Metal-binding</keyword>
<dbReference type="InterPro" id="IPR011032">
    <property type="entry name" value="GroES-like_sf"/>
</dbReference>
<dbReference type="SUPFAM" id="SSF50129">
    <property type="entry name" value="GroES-like"/>
    <property type="match status" value="1"/>
</dbReference>
<dbReference type="SUPFAM" id="SSF51735">
    <property type="entry name" value="NAD(P)-binding Rossmann-fold domains"/>
    <property type="match status" value="1"/>
</dbReference>
<dbReference type="InterPro" id="IPR036291">
    <property type="entry name" value="NAD(P)-bd_dom_sf"/>
</dbReference>
<dbReference type="GO" id="GO:0016491">
    <property type="term" value="F:oxidoreductase activity"/>
    <property type="evidence" value="ECO:0007669"/>
    <property type="project" value="UniProtKB-KW"/>
</dbReference>
<dbReference type="InterPro" id="IPR013149">
    <property type="entry name" value="ADH-like_C"/>
</dbReference>
<evidence type="ECO:0000256" key="1">
    <source>
        <dbReference type="ARBA" id="ARBA00022723"/>
    </source>
</evidence>
<proteinExistence type="predicted"/>
<dbReference type="InterPro" id="IPR020843">
    <property type="entry name" value="ER"/>
</dbReference>
<dbReference type="CDD" id="cd08261">
    <property type="entry name" value="Zn_ADH7"/>
    <property type="match status" value="1"/>
</dbReference>
<keyword evidence="2" id="KW-0862">Zinc</keyword>
<dbReference type="AlphaFoldDB" id="A0A6J4GX34"/>
<dbReference type="InterPro" id="IPR050129">
    <property type="entry name" value="Zn_alcohol_dh"/>
</dbReference>
<dbReference type="EMBL" id="CADCTC010000001">
    <property type="protein sequence ID" value="CAA9209190.1"/>
    <property type="molecule type" value="Genomic_DNA"/>
</dbReference>
<accession>A0A6J4GX34</accession>
<name>A0A6J4GX34_9CHLR</name>
<dbReference type="Gene3D" id="3.90.180.10">
    <property type="entry name" value="Medium-chain alcohol dehydrogenases, catalytic domain"/>
    <property type="match status" value="1"/>
</dbReference>
<organism evidence="5">
    <name type="scientific">uncultured Chloroflexota bacterium</name>
    <dbReference type="NCBI Taxonomy" id="166587"/>
    <lineage>
        <taxon>Bacteria</taxon>
        <taxon>Bacillati</taxon>
        <taxon>Chloroflexota</taxon>
        <taxon>environmental samples</taxon>
    </lineage>
</organism>
<gene>
    <name evidence="5" type="ORF">AVDCRST_MAG77-1917</name>
</gene>
<reference evidence="5" key="1">
    <citation type="submission" date="2020-02" db="EMBL/GenBank/DDBJ databases">
        <authorList>
            <person name="Meier V. D."/>
        </authorList>
    </citation>
    <scope>NUCLEOTIDE SEQUENCE</scope>
    <source>
        <strain evidence="5">AVDCRST_MAG77</strain>
    </source>
</reference>
<sequence length="341" mass="36217">MRAAVTVAPRRIEVKELPDPTPAPDEALLRVEVAGICGSDLHMFDGTNPYANFPLTQGHEFSARVVALGSAYQGAVKPGDRVTVEPLIYCGECFPCRHGRPNCCVRLKVLGVHTDGAFAEMISVKSRALFPAGSLDAELTALVEPVSIGMQVVTRGQVTGDDTVVVYGAGVIGQATLVCARDRGARVLVVDKLPSRLELARKLGAEATAEAGREDVAKVIADWTNGEGPAVAVDATGVPAVIRAAIDAVAPSGRIVIVGISDQEVSIPVIQFSRKELTIVGSRNNAGVFGQALDLVQRLNDRLRVLVTHRFPLDQAQDALDLALDRPQHAEKVLLTITDTK</sequence>
<dbReference type="SMART" id="SM00829">
    <property type="entry name" value="PKS_ER"/>
    <property type="match status" value="1"/>
</dbReference>
<evidence type="ECO:0000256" key="2">
    <source>
        <dbReference type="ARBA" id="ARBA00022833"/>
    </source>
</evidence>
<dbReference type="PANTHER" id="PTHR43401">
    <property type="entry name" value="L-THREONINE 3-DEHYDROGENASE"/>
    <property type="match status" value="1"/>
</dbReference>
<dbReference type="InterPro" id="IPR013154">
    <property type="entry name" value="ADH-like_N"/>
</dbReference>
<dbReference type="PANTHER" id="PTHR43401:SF2">
    <property type="entry name" value="L-THREONINE 3-DEHYDROGENASE"/>
    <property type="match status" value="1"/>
</dbReference>
<dbReference type="Gene3D" id="3.40.50.720">
    <property type="entry name" value="NAD(P)-binding Rossmann-like Domain"/>
    <property type="match status" value="1"/>
</dbReference>
<protein>
    <submittedName>
        <fullName evidence="5">Threonine dehydrogenase and related Zn-dependent dehydrogenases</fullName>
    </submittedName>
</protein>
<keyword evidence="3" id="KW-0560">Oxidoreductase</keyword>
<dbReference type="Pfam" id="PF00107">
    <property type="entry name" value="ADH_zinc_N"/>
    <property type="match status" value="1"/>
</dbReference>
<feature type="domain" description="Enoyl reductase (ER)" evidence="4">
    <location>
        <begin position="7"/>
        <end position="335"/>
    </location>
</feature>
<evidence type="ECO:0000313" key="5">
    <source>
        <dbReference type="EMBL" id="CAA9209190.1"/>
    </source>
</evidence>
<evidence type="ECO:0000256" key="3">
    <source>
        <dbReference type="ARBA" id="ARBA00023002"/>
    </source>
</evidence>
<dbReference type="Pfam" id="PF08240">
    <property type="entry name" value="ADH_N"/>
    <property type="match status" value="1"/>
</dbReference>